<dbReference type="Pfam" id="PF00069">
    <property type="entry name" value="Pkinase"/>
    <property type="match status" value="1"/>
</dbReference>
<dbReference type="Gene3D" id="2.30.29.30">
    <property type="entry name" value="Pleckstrin-homology domain (PH domain)/Phosphotyrosine-binding domain (PTB)"/>
    <property type="match status" value="1"/>
</dbReference>
<dbReference type="InterPro" id="IPR000719">
    <property type="entry name" value="Prot_kinase_dom"/>
</dbReference>
<dbReference type="GO" id="GO:0016301">
    <property type="term" value="F:kinase activity"/>
    <property type="evidence" value="ECO:0007669"/>
    <property type="project" value="UniProtKB-KW"/>
</dbReference>
<evidence type="ECO:0000313" key="10">
    <source>
        <dbReference type="Proteomes" id="UP001363151"/>
    </source>
</evidence>
<dbReference type="SMART" id="SM00233">
    <property type="entry name" value="PH"/>
    <property type="match status" value="1"/>
</dbReference>
<accession>A0ABR1FR82</accession>
<feature type="domain" description="EF-hand" evidence="8">
    <location>
        <begin position="64"/>
        <end position="93"/>
    </location>
</feature>
<dbReference type="SUPFAM" id="SSF50729">
    <property type="entry name" value="PH domain-like"/>
    <property type="match status" value="1"/>
</dbReference>
<keyword evidence="2 4" id="KW-0067">ATP-binding</keyword>
<dbReference type="Pfam" id="PF00169">
    <property type="entry name" value="PH"/>
    <property type="match status" value="1"/>
</dbReference>
<dbReference type="InterPro" id="IPR001849">
    <property type="entry name" value="PH_domain"/>
</dbReference>
<dbReference type="Gene3D" id="1.10.510.10">
    <property type="entry name" value="Transferase(Phosphotransferase) domain 1"/>
    <property type="match status" value="1"/>
</dbReference>
<feature type="domain" description="PH" evidence="6">
    <location>
        <begin position="250"/>
        <end position="347"/>
    </location>
</feature>
<name>A0ABR1FR82_AURAN</name>
<organism evidence="9 10">
    <name type="scientific">Aureococcus anophagefferens</name>
    <name type="common">Harmful bloom alga</name>
    <dbReference type="NCBI Taxonomy" id="44056"/>
    <lineage>
        <taxon>Eukaryota</taxon>
        <taxon>Sar</taxon>
        <taxon>Stramenopiles</taxon>
        <taxon>Ochrophyta</taxon>
        <taxon>Pelagophyceae</taxon>
        <taxon>Pelagomonadales</taxon>
        <taxon>Pelagomonadaceae</taxon>
        <taxon>Aureococcus</taxon>
    </lineage>
</organism>
<keyword evidence="1 4" id="KW-0547">Nucleotide-binding</keyword>
<dbReference type="Gene3D" id="3.30.200.20">
    <property type="entry name" value="Phosphorylase Kinase, domain 1"/>
    <property type="match status" value="1"/>
</dbReference>
<protein>
    <submittedName>
        <fullName evidence="9">Protein serine/threonine kinase</fullName>
    </submittedName>
</protein>
<feature type="binding site" evidence="4">
    <location>
        <position position="386"/>
    </location>
    <ligand>
        <name>ATP</name>
        <dbReference type="ChEBI" id="CHEBI:30616"/>
    </ligand>
</feature>
<evidence type="ECO:0000256" key="5">
    <source>
        <dbReference type="SAM" id="MobiDB-lite"/>
    </source>
</evidence>
<feature type="region of interest" description="Disordered" evidence="5">
    <location>
        <begin position="134"/>
        <end position="155"/>
    </location>
</feature>
<evidence type="ECO:0000259" key="6">
    <source>
        <dbReference type="PROSITE" id="PS50003"/>
    </source>
</evidence>
<keyword evidence="9" id="KW-0808">Transferase</keyword>
<reference evidence="9 10" key="1">
    <citation type="submission" date="2024-03" db="EMBL/GenBank/DDBJ databases">
        <title>Aureococcus anophagefferens CCMP1851 and Kratosvirus quantuckense: Draft genome of a second virus-susceptible host strain in the model system.</title>
        <authorList>
            <person name="Chase E."/>
            <person name="Truchon A.R."/>
            <person name="Schepens W."/>
            <person name="Wilhelm S.W."/>
        </authorList>
    </citation>
    <scope>NUCLEOTIDE SEQUENCE [LARGE SCALE GENOMIC DNA]</scope>
    <source>
        <strain evidence="9 10">CCMP1851</strain>
    </source>
</reference>
<dbReference type="InterPro" id="IPR002048">
    <property type="entry name" value="EF_hand_dom"/>
</dbReference>
<dbReference type="InterPro" id="IPR011009">
    <property type="entry name" value="Kinase-like_dom_sf"/>
</dbReference>
<dbReference type="PROSITE" id="PS50003">
    <property type="entry name" value="PH_DOMAIN"/>
    <property type="match status" value="1"/>
</dbReference>
<dbReference type="PROSITE" id="PS50011">
    <property type="entry name" value="PROTEIN_KINASE_DOM"/>
    <property type="match status" value="1"/>
</dbReference>
<keyword evidence="10" id="KW-1185">Reference proteome</keyword>
<dbReference type="EMBL" id="JBBJCI010000286">
    <property type="protein sequence ID" value="KAK7236159.1"/>
    <property type="molecule type" value="Genomic_DNA"/>
</dbReference>
<evidence type="ECO:0000256" key="3">
    <source>
        <dbReference type="ARBA" id="ARBA00024334"/>
    </source>
</evidence>
<evidence type="ECO:0000256" key="1">
    <source>
        <dbReference type="ARBA" id="ARBA00022741"/>
    </source>
</evidence>
<dbReference type="InterPro" id="IPR017441">
    <property type="entry name" value="Protein_kinase_ATP_BS"/>
</dbReference>
<dbReference type="InterPro" id="IPR011992">
    <property type="entry name" value="EF-hand-dom_pair"/>
</dbReference>
<dbReference type="PROSITE" id="PS00108">
    <property type="entry name" value="PROTEIN_KINASE_ST"/>
    <property type="match status" value="1"/>
</dbReference>
<proteinExistence type="inferred from homology"/>
<dbReference type="PROSITE" id="PS50222">
    <property type="entry name" value="EF_HAND_2"/>
    <property type="match status" value="3"/>
</dbReference>
<dbReference type="SUPFAM" id="SSF47473">
    <property type="entry name" value="EF-hand"/>
    <property type="match status" value="1"/>
</dbReference>
<evidence type="ECO:0000313" key="9">
    <source>
        <dbReference type="EMBL" id="KAK7236159.1"/>
    </source>
</evidence>
<dbReference type="InterPro" id="IPR008271">
    <property type="entry name" value="Ser/Thr_kinase_AS"/>
</dbReference>
<sequence length="651" mass="72723">MGQSASQNALSSHTTANKPDCFSDEELNNLKRLFDQLARRSPNATVDLEHFLEFFATLPGLHGDQLFIAFDRKKAGALDFDDFVEGMARACRGTRHSKIRLLFDMYDLKRDGEVSQAELRALVNHLPREELDEACGDSRRGAAKTSPGAPATRKKRRSFLDFTNDDVADKAFDECDANHDGKLDLAQFEVWVGKTPGVLEFFDASMAQAVSFGAALNHRSKSDENLAGARKRPSFQKSTSFGALAPLGEGEVLEGPLWKATLGARHRRHFKLVSNILYYFKEASDPTPRGLVFLGGCQCEPVDEGELRGFRVVHWDAEKLGERPQQLYAADESERDKWVGAIRAAIGGKAHALDDFYDVGAELGSGAFASVHEATHRASKDRVAVKHIEKGDKDDDEAKDHREMCRREIAVMRLASHKHVLPLIEVFEDRDRIHIVLPYRLGNLRQRLERTRAYGELSALRVCQRVFDAVAYLHQLGIAHRDLKAENILCDDDESYNSIQVADFGIAQVLRPEEDLEDCRGTIEYCAPEVFLRQGCGFPADVWSVGCIGFYVLFGSLPFQGDRKAETIGYILEGDIQNGDWAAVDDVVQDLFTDRVLVVDVEKRITAQDALAHAWISPLMERSSTVTSRDHPAVTGSWFPSDLILPKNDLM</sequence>
<dbReference type="SMART" id="SM00220">
    <property type="entry name" value="S_TKc"/>
    <property type="match status" value="1"/>
</dbReference>
<dbReference type="SUPFAM" id="SSF56112">
    <property type="entry name" value="Protein kinase-like (PK-like)"/>
    <property type="match status" value="1"/>
</dbReference>
<dbReference type="InterPro" id="IPR011993">
    <property type="entry name" value="PH-like_dom_sf"/>
</dbReference>
<dbReference type="PROSITE" id="PS00107">
    <property type="entry name" value="PROTEIN_KINASE_ATP"/>
    <property type="match status" value="1"/>
</dbReference>
<dbReference type="Pfam" id="PF13202">
    <property type="entry name" value="EF-hand_5"/>
    <property type="match status" value="1"/>
</dbReference>
<feature type="domain" description="Protein kinase" evidence="7">
    <location>
        <begin position="357"/>
        <end position="616"/>
    </location>
</feature>
<dbReference type="Proteomes" id="UP001363151">
    <property type="component" value="Unassembled WGS sequence"/>
</dbReference>
<feature type="domain" description="EF-hand" evidence="8">
    <location>
        <begin position="94"/>
        <end position="129"/>
    </location>
</feature>
<evidence type="ECO:0000259" key="8">
    <source>
        <dbReference type="PROSITE" id="PS50222"/>
    </source>
</evidence>
<dbReference type="SMART" id="SM00054">
    <property type="entry name" value="EFh"/>
    <property type="match status" value="3"/>
</dbReference>
<feature type="domain" description="EF-hand" evidence="8">
    <location>
        <begin position="163"/>
        <end position="198"/>
    </location>
</feature>
<evidence type="ECO:0000259" key="7">
    <source>
        <dbReference type="PROSITE" id="PS50011"/>
    </source>
</evidence>
<comment type="caution">
    <text evidence="9">The sequence shown here is derived from an EMBL/GenBank/DDBJ whole genome shotgun (WGS) entry which is preliminary data.</text>
</comment>
<dbReference type="PANTHER" id="PTHR24347">
    <property type="entry name" value="SERINE/THREONINE-PROTEIN KINASE"/>
    <property type="match status" value="1"/>
</dbReference>
<evidence type="ECO:0000256" key="4">
    <source>
        <dbReference type="PROSITE-ProRule" id="PRU10141"/>
    </source>
</evidence>
<comment type="similarity">
    <text evidence="3">Belongs to the protein kinase superfamily. Ser/Thr protein kinase family. CDPK subfamily.</text>
</comment>
<evidence type="ECO:0000256" key="2">
    <source>
        <dbReference type="ARBA" id="ARBA00022840"/>
    </source>
</evidence>
<gene>
    <name evidence="9" type="ORF">SO694_00060162</name>
</gene>
<keyword evidence="9" id="KW-0418">Kinase</keyword>
<dbReference type="Gene3D" id="1.10.238.10">
    <property type="entry name" value="EF-hand"/>
    <property type="match status" value="1"/>
</dbReference>